<accession>A0AAN7ZBI7</accession>
<dbReference type="Proteomes" id="UP001329430">
    <property type="component" value="Unassembled WGS sequence"/>
</dbReference>
<feature type="transmembrane region" description="Helical" evidence="9">
    <location>
        <begin position="28"/>
        <end position="48"/>
    </location>
</feature>
<organism evidence="10 11">
    <name type="scientific">Pyrocoelia pectoralis</name>
    <dbReference type="NCBI Taxonomy" id="417401"/>
    <lineage>
        <taxon>Eukaryota</taxon>
        <taxon>Metazoa</taxon>
        <taxon>Ecdysozoa</taxon>
        <taxon>Arthropoda</taxon>
        <taxon>Hexapoda</taxon>
        <taxon>Insecta</taxon>
        <taxon>Pterygota</taxon>
        <taxon>Neoptera</taxon>
        <taxon>Endopterygota</taxon>
        <taxon>Coleoptera</taxon>
        <taxon>Polyphaga</taxon>
        <taxon>Elateriformia</taxon>
        <taxon>Elateroidea</taxon>
        <taxon>Lampyridae</taxon>
        <taxon>Lampyrinae</taxon>
        <taxon>Pyrocoelia</taxon>
    </lineage>
</organism>
<comment type="caution">
    <text evidence="10">The sequence shown here is derived from an EMBL/GenBank/DDBJ whole genome shotgun (WGS) entry which is preliminary data.</text>
</comment>
<keyword evidence="5 9" id="KW-1133">Transmembrane helix</keyword>
<evidence type="ECO:0000256" key="3">
    <source>
        <dbReference type="ARBA" id="ARBA00022692"/>
    </source>
</evidence>
<dbReference type="EC" id="3.5.1.-" evidence="9"/>
<feature type="binding site" evidence="8">
    <location>
        <position position="77"/>
    </location>
    <ligand>
        <name>Zn(2+)</name>
        <dbReference type="ChEBI" id="CHEBI:29105"/>
        <note>catalytic</note>
    </ligand>
</feature>
<protein>
    <recommendedName>
        <fullName evidence="9">Alkaline ceramidase</fullName>
        <ecNumber evidence="9">3.5.1.-</ecNumber>
    </recommendedName>
</protein>
<feature type="binding site" evidence="7">
    <location>
        <position position="18"/>
    </location>
    <ligand>
        <name>Ca(2+)</name>
        <dbReference type="ChEBI" id="CHEBI:29108"/>
    </ligand>
</feature>
<keyword evidence="6 9" id="KW-0472">Membrane</keyword>
<dbReference type="PANTHER" id="PTHR46139">
    <property type="entry name" value="ALKALINE CERAMIDASE"/>
    <property type="match status" value="1"/>
</dbReference>
<comment type="subcellular location">
    <subcellularLocation>
        <location evidence="1">Membrane</location>
        <topology evidence="1">Multi-pass membrane protein</topology>
    </subcellularLocation>
</comment>
<comment type="cofactor">
    <cofactor evidence="8">
        <name>Zn(2+)</name>
        <dbReference type="ChEBI" id="CHEBI:29105"/>
    </cofactor>
</comment>
<gene>
    <name evidence="10" type="ORF">RI129_000040</name>
</gene>
<keyword evidence="8" id="KW-0862">Zinc</keyword>
<evidence type="ECO:0000256" key="2">
    <source>
        <dbReference type="ARBA" id="ARBA00009780"/>
    </source>
</evidence>
<evidence type="ECO:0000256" key="5">
    <source>
        <dbReference type="ARBA" id="ARBA00022989"/>
    </source>
</evidence>
<feature type="binding site" evidence="7">
    <location>
        <position position="13"/>
    </location>
    <ligand>
        <name>Ca(2+)</name>
        <dbReference type="ChEBI" id="CHEBI:29108"/>
    </ligand>
</feature>
<keyword evidence="9" id="KW-0443">Lipid metabolism</keyword>
<sequence length="219" mass="24977">MWATLEPGSSPIDWCEGNYKFSPLIAEFVNTVTNIIFVILPPLLIHLFRGYGQFVNRGIHIIWILLIFVGLSSAYFHATLSLIGQLLDEVAILWVFFVAFSMFYPRRLFPVKRFVVATVFLGAIATVLAIIHPAINAFVLMCLGIPSRGLQINFPYLHGLWHVFIFISSYTACVLFAYFSVKEEKPDKKATLKYWPKNDFELGIPYVSIKAHNKDLNEI</sequence>
<feature type="binding site" evidence="8">
    <location>
        <position position="162"/>
    </location>
    <ligand>
        <name>Zn(2+)</name>
        <dbReference type="ChEBI" id="CHEBI:29105"/>
        <note>catalytic</note>
    </ligand>
</feature>
<keyword evidence="11" id="KW-1185">Reference proteome</keyword>
<comment type="similarity">
    <text evidence="2 9">Belongs to the alkaline ceramidase family.</text>
</comment>
<evidence type="ECO:0000313" key="11">
    <source>
        <dbReference type="Proteomes" id="UP001329430"/>
    </source>
</evidence>
<dbReference type="GO" id="GO:0046514">
    <property type="term" value="P:ceramide catabolic process"/>
    <property type="evidence" value="ECO:0007669"/>
    <property type="project" value="TreeGrafter"/>
</dbReference>
<dbReference type="EMBL" id="JAVRBK010000134">
    <property type="protein sequence ID" value="KAK5637777.1"/>
    <property type="molecule type" value="Genomic_DNA"/>
</dbReference>
<dbReference type="PANTHER" id="PTHR46139:SF3">
    <property type="entry name" value="ALKALINE CERAMIDASE"/>
    <property type="match status" value="1"/>
</dbReference>
<evidence type="ECO:0000256" key="8">
    <source>
        <dbReference type="PIRSR" id="PIRSR608901-2"/>
    </source>
</evidence>
<evidence type="ECO:0000256" key="7">
    <source>
        <dbReference type="PIRSR" id="PIRSR608901-1"/>
    </source>
</evidence>
<name>A0AAN7ZBI7_9COLE</name>
<comment type="function">
    <text evidence="9">Hydrolyzes the sphingolipid ceramide into sphingosine and free fatty acid.</text>
</comment>
<feature type="transmembrane region" description="Helical" evidence="9">
    <location>
        <begin position="115"/>
        <end position="139"/>
    </location>
</feature>
<dbReference type="InterPro" id="IPR008901">
    <property type="entry name" value="ACER"/>
</dbReference>
<proteinExistence type="inferred from homology"/>
<evidence type="ECO:0000313" key="10">
    <source>
        <dbReference type="EMBL" id="KAK5637777.1"/>
    </source>
</evidence>
<evidence type="ECO:0000256" key="9">
    <source>
        <dbReference type="RuleBase" id="RU364079"/>
    </source>
</evidence>
<keyword evidence="7" id="KW-0106">Calcium</keyword>
<feature type="binding site" evidence="7">
    <location>
        <position position="27"/>
    </location>
    <ligand>
        <name>Ca(2+)</name>
        <dbReference type="ChEBI" id="CHEBI:29108"/>
    </ligand>
</feature>
<dbReference type="GO" id="GO:0016811">
    <property type="term" value="F:hydrolase activity, acting on carbon-nitrogen (but not peptide) bonds, in linear amides"/>
    <property type="evidence" value="ECO:0007669"/>
    <property type="project" value="InterPro"/>
</dbReference>
<dbReference type="GO" id="GO:0046872">
    <property type="term" value="F:metal ion binding"/>
    <property type="evidence" value="ECO:0007669"/>
    <property type="project" value="UniProtKB-KW"/>
</dbReference>
<evidence type="ECO:0000256" key="6">
    <source>
        <dbReference type="ARBA" id="ARBA00023136"/>
    </source>
</evidence>
<feature type="transmembrane region" description="Helical" evidence="9">
    <location>
        <begin position="82"/>
        <end position="103"/>
    </location>
</feature>
<dbReference type="GO" id="GO:0016020">
    <property type="term" value="C:membrane"/>
    <property type="evidence" value="ECO:0007669"/>
    <property type="project" value="UniProtKB-SubCell"/>
</dbReference>
<feature type="binding site" evidence="7">
    <location>
        <position position="16"/>
    </location>
    <ligand>
        <name>Ca(2+)</name>
        <dbReference type="ChEBI" id="CHEBI:29108"/>
    </ligand>
</feature>
<feature type="transmembrane region" description="Helical" evidence="9">
    <location>
        <begin position="60"/>
        <end position="76"/>
    </location>
</feature>
<dbReference type="AlphaFoldDB" id="A0AAN7ZBI7"/>
<dbReference type="Pfam" id="PF05875">
    <property type="entry name" value="Ceramidase"/>
    <property type="match status" value="2"/>
</dbReference>
<evidence type="ECO:0000256" key="4">
    <source>
        <dbReference type="ARBA" id="ARBA00022801"/>
    </source>
</evidence>
<keyword evidence="7" id="KW-0479">Metal-binding</keyword>
<feature type="transmembrane region" description="Helical" evidence="9">
    <location>
        <begin position="159"/>
        <end position="179"/>
    </location>
</feature>
<reference evidence="10 11" key="1">
    <citation type="journal article" date="2024" name="Insects">
        <title>An Improved Chromosome-Level Genome Assembly of the Firefly Pyrocoelia pectoralis.</title>
        <authorList>
            <person name="Fu X."/>
            <person name="Meyer-Rochow V.B."/>
            <person name="Ballantyne L."/>
            <person name="Zhu X."/>
        </authorList>
    </citation>
    <scope>NUCLEOTIDE SEQUENCE [LARGE SCALE GENOMIC DNA]</scope>
    <source>
        <strain evidence="10">XCY_ONT2</strain>
    </source>
</reference>
<evidence type="ECO:0000256" key="1">
    <source>
        <dbReference type="ARBA" id="ARBA00004141"/>
    </source>
</evidence>
<feature type="binding site" evidence="8">
    <location>
        <position position="158"/>
    </location>
    <ligand>
        <name>Zn(2+)</name>
        <dbReference type="ChEBI" id="CHEBI:29105"/>
        <note>catalytic</note>
    </ligand>
</feature>
<keyword evidence="3 9" id="KW-0812">Transmembrane</keyword>
<comment type="caution">
    <text evidence="9">Lacks conserved residue(s) required for the propagation of feature annotation.</text>
</comment>
<keyword evidence="4 9" id="KW-0378">Hydrolase</keyword>
<feature type="binding site" evidence="7">
    <location>
        <position position="14"/>
    </location>
    <ligand>
        <name>Ca(2+)</name>
        <dbReference type="ChEBI" id="CHEBI:29108"/>
    </ligand>
</feature>